<proteinExistence type="predicted"/>
<reference evidence="1" key="1">
    <citation type="submission" date="2014-11" db="EMBL/GenBank/DDBJ databases">
        <authorList>
            <person name="Amaro Gonzalez C."/>
        </authorList>
    </citation>
    <scope>NUCLEOTIDE SEQUENCE</scope>
</reference>
<sequence length="10" mass="1180">MQEDHSPYSS</sequence>
<reference evidence="1" key="2">
    <citation type="journal article" date="2015" name="Fish Shellfish Immunol.">
        <title>Early steps in the European eel (Anguilla anguilla)-Vibrio vulnificus interaction in the gills: Role of the RtxA13 toxin.</title>
        <authorList>
            <person name="Callol A."/>
            <person name="Pajuelo D."/>
            <person name="Ebbesson L."/>
            <person name="Teles M."/>
            <person name="MacKenzie S."/>
            <person name="Amaro C."/>
        </authorList>
    </citation>
    <scope>NUCLEOTIDE SEQUENCE</scope>
</reference>
<name>A0A0E9Y0P1_ANGAN</name>
<accession>A0A0E9Y0P1</accession>
<protein>
    <submittedName>
        <fullName evidence="1">Uncharacterized protein</fullName>
    </submittedName>
</protein>
<evidence type="ECO:0000313" key="1">
    <source>
        <dbReference type="EMBL" id="JAI08227.1"/>
    </source>
</evidence>
<organism evidence="1">
    <name type="scientific">Anguilla anguilla</name>
    <name type="common">European freshwater eel</name>
    <name type="synonym">Muraena anguilla</name>
    <dbReference type="NCBI Taxonomy" id="7936"/>
    <lineage>
        <taxon>Eukaryota</taxon>
        <taxon>Metazoa</taxon>
        <taxon>Chordata</taxon>
        <taxon>Craniata</taxon>
        <taxon>Vertebrata</taxon>
        <taxon>Euteleostomi</taxon>
        <taxon>Actinopterygii</taxon>
        <taxon>Neopterygii</taxon>
        <taxon>Teleostei</taxon>
        <taxon>Anguilliformes</taxon>
        <taxon>Anguillidae</taxon>
        <taxon>Anguilla</taxon>
    </lineage>
</organism>
<dbReference type="EMBL" id="GBXM01000351">
    <property type="protein sequence ID" value="JAI08227.1"/>
    <property type="molecule type" value="Transcribed_RNA"/>
</dbReference>